<evidence type="ECO:0000256" key="6">
    <source>
        <dbReference type="ARBA" id="ARBA00022792"/>
    </source>
</evidence>
<feature type="repeat" description="Solcar" evidence="12">
    <location>
        <begin position="12"/>
        <end position="100"/>
    </location>
</feature>
<feature type="repeat" description="Solcar" evidence="12">
    <location>
        <begin position="108"/>
        <end position="192"/>
    </location>
</feature>
<feature type="repeat" description="Solcar" evidence="12">
    <location>
        <begin position="199"/>
        <end position="285"/>
    </location>
</feature>
<evidence type="ECO:0000256" key="8">
    <source>
        <dbReference type="ARBA" id="ARBA00023004"/>
    </source>
</evidence>
<dbReference type="Proteomes" id="UP001367676">
    <property type="component" value="Unassembled WGS sequence"/>
</dbReference>
<dbReference type="Gene3D" id="1.50.40.10">
    <property type="entry name" value="Mitochondrial carrier domain"/>
    <property type="match status" value="2"/>
</dbReference>
<evidence type="ECO:0008006" key="16">
    <source>
        <dbReference type="Google" id="ProtNLM"/>
    </source>
</evidence>
<dbReference type="InterPro" id="IPR018108">
    <property type="entry name" value="MCP_transmembrane"/>
</dbReference>
<evidence type="ECO:0000256" key="4">
    <source>
        <dbReference type="ARBA" id="ARBA00022496"/>
    </source>
</evidence>
<evidence type="ECO:0000256" key="9">
    <source>
        <dbReference type="ARBA" id="ARBA00023065"/>
    </source>
</evidence>
<dbReference type="GO" id="GO:0015093">
    <property type="term" value="F:ferrous iron transmembrane transporter activity"/>
    <property type="evidence" value="ECO:0007669"/>
    <property type="project" value="TreeGrafter"/>
</dbReference>
<name>A0AAN9XZ30_9HEMI</name>
<dbReference type="Pfam" id="PF00153">
    <property type="entry name" value="Mito_carr"/>
    <property type="match status" value="3"/>
</dbReference>
<dbReference type="PANTHER" id="PTHR45758:SF20">
    <property type="entry name" value="MITOFERRIN-2"/>
    <property type="match status" value="1"/>
</dbReference>
<keyword evidence="9" id="KW-0406">Ion transport</keyword>
<keyword evidence="8" id="KW-0408">Iron</keyword>
<dbReference type="GO" id="GO:0048250">
    <property type="term" value="P:iron import into the mitochondrion"/>
    <property type="evidence" value="ECO:0007669"/>
    <property type="project" value="TreeGrafter"/>
</dbReference>
<gene>
    <name evidence="14" type="ORF">V9T40_012407</name>
</gene>
<keyword evidence="4" id="KW-0410">Iron transport</keyword>
<evidence type="ECO:0000256" key="1">
    <source>
        <dbReference type="ARBA" id="ARBA00004448"/>
    </source>
</evidence>
<evidence type="ECO:0000256" key="13">
    <source>
        <dbReference type="RuleBase" id="RU000488"/>
    </source>
</evidence>
<dbReference type="PANTHER" id="PTHR45758">
    <property type="entry name" value="MITOFERRIN-1-RELATED"/>
    <property type="match status" value="1"/>
</dbReference>
<reference evidence="14 15" key="1">
    <citation type="submission" date="2024-03" db="EMBL/GenBank/DDBJ databases">
        <title>Adaptation during the transition from Ophiocordyceps entomopathogen to insect associate is accompanied by gene loss and intensified selection.</title>
        <authorList>
            <person name="Ward C.M."/>
            <person name="Onetto C.A."/>
            <person name="Borneman A.R."/>
        </authorList>
    </citation>
    <scope>NUCLEOTIDE SEQUENCE [LARGE SCALE GENOMIC DNA]</scope>
    <source>
        <strain evidence="14">AWRI1</strain>
        <tissue evidence="14">Single Adult Female</tissue>
    </source>
</reference>
<keyword evidence="15" id="KW-1185">Reference proteome</keyword>
<evidence type="ECO:0000313" key="15">
    <source>
        <dbReference type="Proteomes" id="UP001367676"/>
    </source>
</evidence>
<proteinExistence type="inferred from homology"/>
<evidence type="ECO:0000256" key="10">
    <source>
        <dbReference type="ARBA" id="ARBA00023128"/>
    </source>
</evidence>
<sequence>MNFEDYESLPTTSIGTNMTAGAIAGIMEHCVMYPMDSVKTRMQSLLPTNGSYYYSIREVWCQMIRKEGVLRPMRGMGAVVLGAGPAHAMYFSSYECLRDCIARHSVLNTTLSSGLAGCVSTLLHDGIMTPTDVIKQRLQMVNSPYKTVMDCIRNIYRQEGPKAFYLSYTTQLAMNIPFQSLHFMTYEFCQNITNSERCYNPTAHVISGAVAGGVAAALTTPLDVCKTLLNTQQSQVRVSGLFEAIETVYRLGGPFAYFRGLKARVLYQMPSAAICWSTYEFLKYLLTATPAPTFVALAEFPASSGDSESSDEPVPSSIQRFVPSEATPAPRSLSSIPSSKPCELPMAASHHGVYNTLTISRIHSTDINTR</sequence>
<keyword evidence="7" id="KW-1133">Transmembrane helix</keyword>
<evidence type="ECO:0000256" key="7">
    <source>
        <dbReference type="ARBA" id="ARBA00022989"/>
    </source>
</evidence>
<comment type="subcellular location">
    <subcellularLocation>
        <location evidence="1">Mitochondrion inner membrane</location>
        <topology evidence="1">Multi-pass membrane protein</topology>
    </subcellularLocation>
</comment>
<protein>
    <recommendedName>
        <fullName evidence="16">Mitoferrin</fullName>
    </recommendedName>
</protein>
<evidence type="ECO:0000256" key="2">
    <source>
        <dbReference type="ARBA" id="ARBA00006375"/>
    </source>
</evidence>
<organism evidence="14 15">
    <name type="scientific">Parthenolecanium corni</name>
    <dbReference type="NCBI Taxonomy" id="536013"/>
    <lineage>
        <taxon>Eukaryota</taxon>
        <taxon>Metazoa</taxon>
        <taxon>Ecdysozoa</taxon>
        <taxon>Arthropoda</taxon>
        <taxon>Hexapoda</taxon>
        <taxon>Insecta</taxon>
        <taxon>Pterygota</taxon>
        <taxon>Neoptera</taxon>
        <taxon>Paraneoptera</taxon>
        <taxon>Hemiptera</taxon>
        <taxon>Sternorrhyncha</taxon>
        <taxon>Coccoidea</taxon>
        <taxon>Coccidae</taxon>
        <taxon>Parthenolecanium</taxon>
    </lineage>
</organism>
<dbReference type="GO" id="GO:0005743">
    <property type="term" value="C:mitochondrial inner membrane"/>
    <property type="evidence" value="ECO:0007669"/>
    <property type="project" value="UniProtKB-SubCell"/>
</dbReference>
<dbReference type="SUPFAM" id="SSF103506">
    <property type="entry name" value="Mitochondrial carrier"/>
    <property type="match status" value="1"/>
</dbReference>
<evidence type="ECO:0000256" key="12">
    <source>
        <dbReference type="PROSITE-ProRule" id="PRU00282"/>
    </source>
</evidence>
<keyword evidence="5 12" id="KW-0812">Transmembrane</keyword>
<keyword evidence="6" id="KW-0999">Mitochondrion inner membrane</keyword>
<accession>A0AAN9XZ30</accession>
<keyword evidence="3 13" id="KW-0813">Transport</keyword>
<keyword evidence="10" id="KW-0496">Mitochondrion</keyword>
<dbReference type="InterPro" id="IPR023395">
    <property type="entry name" value="MCP_dom_sf"/>
</dbReference>
<evidence type="ECO:0000256" key="5">
    <source>
        <dbReference type="ARBA" id="ARBA00022692"/>
    </source>
</evidence>
<evidence type="ECO:0000313" key="14">
    <source>
        <dbReference type="EMBL" id="KAK7576121.1"/>
    </source>
</evidence>
<evidence type="ECO:0000256" key="3">
    <source>
        <dbReference type="ARBA" id="ARBA00022448"/>
    </source>
</evidence>
<comment type="caution">
    <text evidence="14">The sequence shown here is derived from an EMBL/GenBank/DDBJ whole genome shotgun (WGS) entry which is preliminary data.</text>
</comment>
<keyword evidence="11 12" id="KW-0472">Membrane</keyword>
<dbReference type="AlphaFoldDB" id="A0AAN9XZ30"/>
<evidence type="ECO:0000256" key="11">
    <source>
        <dbReference type="ARBA" id="ARBA00023136"/>
    </source>
</evidence>
<dbReference type="PROSITE" id="PS50920">
    <property type="entry name" value="SOLCAR"/>
    <property type="match status" value="3"/>
</dbReference>
<dbReference type="EMBL" id="JBBCAQ010000036">
    <property type="protein sequence ID" value="KAK7576121.1"/>
    <property type="molecule type" value="Genomic_DNA"/>
</dbReference>
<comment type="similarity">
    <text evidence="2 13">Belongs to the mitochondrial carrier (TC 2.A.29) family.</text>
</comment>
<dbReference type="FunFam" id="1.50.40.10:FF:000029">
    <property type="entry name" value="Solute carrier family 25 member 28"/>
    <property type="match status" value="1"/>
</dbReference>